<dbReference type="Gene3D" id="1.20.5.4130">
    <property type="match status" value="1"/>
</dbReference>
<dbReference type="PANTHER" id="PTHR23155:SF1098">
    <property type="entry name" value="OS11G0678400 PROTEIN"/>
    <property type="match status" value="1"/>
</dbReference>
<evidence type="ECO:0000259" key="7">
    <source>
        <dbReference type="Pfam" id="PF00931"/>
    </source>
</evidence>
<dbReference type="InterPro" id="IPR027417">
    <property type="entry name" value="P-loop_NTPase"/>
</dbReference>
<keyword evidence="2" id="KW-0433">Leucine-rich repeat</keyword>
<dbReference type="Pfam" id="PF23559">
    <property type="entry name" value="WHD_DRP"/>
    <property type="match status" value="1"/>
</dbReference>
<protein>
    <submittedName>
        <fullName evidence="11">NB-ARC domain containing protein, expressed</fullName>
    </submittedName>
</protein>
<dbReference type="HOGENOM" id="CLU_000837_25_4_1"/>
<feature type="domain" description="Disease resistance N-terminal" evidence="8">
    <location>
        <begin position="21"/>
        <end position="99"/>
    </location>
</feature>
<dbReference type="GO" id="GO:0009626">
    <property type="term" value="P:plant-type hypersensitive response"/>
    <property type="evidence" value="ECO:0007669"/>
    <property type="project" value="UniProtKB-ARBA"/>
</dbReference>
<dbReference type="InterPro" id="IPR041118">
    <property type="entry name" value="Rx_N"/>
</dbReference>
<proteinExistence type="inferred from homology"/>
<feature type="domain" description="Disease resistance R13L4/SHOC-2-like LRR" evidence="10">
    <location>
        <begin position="542"/>
        <end position="850"/>
    </location>
</feature>
<dbReference type="InterPro" id="IPR044974">
    <property type="entry name" value="Disease_R_plants"/>
</dbReference>
<evidence type="ECO:0000256" key="6">
    <source>
        <dbReference type="ARBA" id="ARBA00023054"/>
    </source>
</evidence>
<evidence type="ECO:0000313" key="11">
    <source>
        <dbReference type="EMBL" id="ABA95355.1"/>
    </source>
</evidence>
<dbReference type="InterPro" id="IPR036388">
    <property type="entry name" value="WH-like_DNA-bd_sf"/>
</dbReference>
<dbReference type="InterPro" id="IPR055414">
    <property type="entry name" value="LRR_R13L4/SHOC2-like"/>
</dbReference>
<dbReference type="GO" id="GO:0043531">
    <property type="term" value="F:ADP binding"/>
    <property type="evidence" value="ECO:0007669"/>
    <property type="project" value="InterPro"/>
</dbReference>
<dbReference type="Pfam" id="PF18052">
    <property type="entry name" value="Rx_N"/>
    <property type="match status" value="1"/>
</dbReference>
<dbReference type="Pfam" id="PF23598">
    <property type="entry name" value="LRR_14"/>
    <property type="match status" value="1"/>
</dbReference>
<dbReference type="Gene3D" id="3.40.50.300">
    <property type="entry name" value="P-loop containing nucleotide triphosphate hydrolases"/>
    <property type="match status" value="1"/>
</dbReference>
<dbReference type="Gene3D" id="1.10.10.10">
    <property type="entry name" value="Winged helix-like DNA-binding domain superfamily/Winged helix DNA-binding domain"/>
    <property type="match status" value="1"/>
</dbReference>
<evidence type="ECO:0000256" key="3">
    <source>
        <dbReference type="ARBA" id="ARBA00022737"/>
    </source>
</evidence>
<dbReference type="SUPFAM" id="SSF52540">
    <property type="entry name" value="P-loop containing nucleoside triphosphate hydrolases"/>
    <property type="match status" value="1"/>
</dbReference>
<organism evidence="11">
    <name type="scientific">Oryza sativa subsp. japonica</name>
    <name type="common">Rice</name>
    <dbReference type="NCBI Taxonomy" id="39947"/>
    <lineage>
        <taxon>Eukaryota</taxon>
        <taxon>Viridiplantae</taxon>
        <taxon>Streptophyta</taxon>
        <taxon>Embryophyta</taxon>
        <taxon>Tracheophyta</taxon>
        <taxon>Spermatophyta</taxon>
        <taxon>Magnoliopsida</taxon>
        <taxon>Liliopsida</taxon>
        <taxon>Poales</taxon>
        <taxon>Poaceae</taxon>
        <taxon>BOP clade</taxon>
        <taxon>Oryzoideae</taxon>
        <taxon>Oryzeae</taxon>
        <taxon>Oryzinae</taxon>
        <taxon>Oryza</taxon>
        <taxon>Oryza sativa</taxon>
    </lineage>
</organism>
<evidence type="ECO:0000259" key="8">
    <source>
        <dbReference type="Pfam" id="PF18052"/>
    </source>
</evidence>
<evidence type="ECO:0000256" key="5">
    <source>
        <dbReference type="ARBA" id="ARBA00022821"/>
    </source>
</evidence>
<dbReference type="InterPro" id="IPR058922">
    <property type="entry name" value="WHD_DRP"/>
</dbReference>
<dbReference type="PRINTS" id="PR00364">
    <property type="entry name" value="DISEASERSIST"/>
</dbReference>
<reference evidence="11" key="1">
    <citation type="journal article" date="2005" name="BMC Biol.">
        <title>The sequence of rice chromosomes 11 and 12, rich in disease resistance genes and recent gene duplications.</title>
        <authorList>
            <consortium name="The rice chromosomes 11 and 12 sequencing consortia"/>
        </authorList>
    </citation>
    <scope>NUCLEOTIDE SEQUENCE [LARGE SCALE GENOMIC DNA]</scope>
</reference>
<dbReference type="SUPFAM" id="SSF52058">
    <property type="entry name" value="L domain-like"/>
    <property type="match status" value="1"/>
</dbReference>
<keyword evidence="4" id="KW-0547">Nucleotide-binding</keyword>
<reference evidence="11" key="3">
    <citation type="submission" date="2006-01" db="EMBL/GenBank/DDBJ databases">
        <authorList>
            <person name="Buell R."/>
        </authorList>
    </citation>
    <scope>NUCLEOTIDE SEQUENCE</scope>
</reference>
<dbReference type="InterPro" id="IPR042197">
    <property type="entry name" value="Apaf_helical"/>
</dbReference>
<dbReference type="AlphaFoldDB" id="Q2QZP0"/>
<dbReference type="FunFam" id="1.10.10.10:FF:000322">
    <property type="entry name" value="Probable disease resistance protein At1g63360"/>
    <property type="match status" value="1"/>
</dbReference>
<evidence type="ECO:0000256" key="1">
    <source>
        <dbReference type="ARBA" id="ARBA00008894"/>
    </source>
</evidence>
<accession>Q2QZP0</accession>
<comment type="similarity">
    <text evidence="1">Belongs to the disease resistance NB-LRR family.</text>
</comment>
<dbReference type="GO" id="GO:0002758">
    <property type="term" value="P:innate immune response-activating signaling pathway"/>
    <property type="evidence" value="ECO:0007669"/>
    <property type="project" value="UniProtKB-ARBA"/>
</dbReference>
<keyword evidence="3" id="KW-0677">Repeat</keyword>
<keyword evidence="6" id="KW-0175">Coiled coil</keyword>
<dbReference type="EMBL" id="DP000010">
    <property type="protein sequence ID" value="ABA95355.1"/>
    <property type="molecule type" value="Genomic_DNA"/>
</dbReference>
<evidence type="ECO:0000256" key="4">
    <source>
        <dbReference type="ARBA" id="ARBA00022741"/>
    </source>
</evidence>
<dbReference type="Gene3D" id="1.10.8.430">
    <property type="entry name" value="Helical domain of apoptotic protease-activating factors"/>
    <property type="match status" value="1"/>
</dbReference>
<dbReference type="GO" id="GO:0042742">
    <property type="term" value="P:defense response to bacterium"/>
    <property type="evidence" value="ECO:0007669"/>
    <property type="project" value="UniProtKB-ARBA"/>
</dbReference>
<feature type="domain" description="NB-ARC" evidence="7">
    <location>
        <begin position="200"/>
        <end position="333"/>
    </location>
</feature>
<dbReference type="PANTHER" id="PTHR23155">
    <property type="entry name" value="DISEASE RESISTANCE PROTEIN RP"/>
    <property type="match status" value="1"/>
</dbReference>
<sequence length="905" mass="105255">MAEAVILLTVKKIGVALGNEAINQATSYFKKSVTQLTELQGSMGRIRRELRLMHEFFSGMDVRNRNNRKYEIWVEEVRMLVYQIEDIVDNYLHLVGHKHHIGWGTYLKKGFRRPNVLLSLNKIASLVKDVEASLVHLFQAKERWVFMDVGAATGGESSSYIVVEKSRHLASISRSLDEEDLVGWCMGWEVWVKQLWQQMYRSEKEKFECHAWVSISQTYSIKAVLKCLINELDEKKSIRGNISDMDTGGLQDELKKFLKDQKYLIVLDDVWVPEAVNDLFGALVSNLSRSRVLVTTRIDGVAHLAFPDKRITLKPLSEQESWELFCRTAFPRDKDNECPAELMTLAKQIVSKCQGIPLAIVSVGRVLFVCEKTEEEFKRIHNQLDWELVNNPSLEHVRNILYLSYIYLPTHLKSCFLYCSLFPEDYLFTRKRLVRWWIAEGFVEKRGISTMEEVAEGYIKELVYRNMLQLVQKNSFGRMKSFRMHDILHELAVDLCRRECFGHSYNSKNKHEEFLEKDERRMVIHKLDKDVNQAISSEWSRLRSFVTLERNMSSPNLLTLVAGKCRYMSVLELIGLPKDNIPNVIGDLFNLKHLSLRDSMVKFLPNSIEKLSNLMTLDLCKSEIQELPGGIVKLKKLRHLFAEKLNGKFWRDFQWSTGVRIHRGLEMLSELQTLQALEVQDERSVRSLRELRQMRSIRILGVKGRYFEDLCESLCQMEYLSLLNIAASDEEEVLQLNGLKWLHPNVKKLRLIGRLAQTGLLSCAPEAGSHSLCSLCLFWSQLAEDPLPSLSRWSNLTDFRLTRAYLVEHVVFLPGWFPRLKTLYLVDMPNLKRLKIHQGSITSLEELHLINLRGMTEVPSDIIFLLPTLKYLYFLEITWDFFMALRRSRIGSIRWRYSLASDARL</sequence>
<evidence type="ECO:0000259" key="10">
    <source>
        <dbReference type="Pfam" id="PF23598"/>
    </source>
</evidence>
<dbReference type="InterPro" id="IPR032675">
    <property type="entry name" value="LRR_dom_sf"/>
</dbReference>
<dbReference type="Pfam" id="PF00931">
    <property type="entry name" value="NB-ARC"/>
    <property type="match status" value="1"/>
</dbReference>
<evidence type="ECO:0000256" key="2">
    <source>
        <dbReference type="ARBA" id="ARBA00022614"/>
    </source>
</evidence>
<dbReference type="Gene3D" id="3.80.10.10">
    <property type="entry name" value="Ribonuclease Inhibitor"/>
    <property type="match status" value="1"/>
</dbReference>
<feature type="domain" description="Disease resistance protein winged helix" evidence="9">
    <location>
        <begin position="421"/>
        <end position="492"/>
    </location>
</feature>
<evidence type="ECO:0000259" key="9">
    <source>
        <dbReference type="Pfam" id="PF23559"/>
    </source>
</evidence>
<reference evidence="11" key="2">
    <citation type="submission" date="2005-04" db="EMBL/GenBank/DDBJ databases">
        <authorList>
            <person name="Buell C.R."/>
            <person name="Wing R.A."/>
            <person name="McCombie W.A."/>
            <person name="Ouyang S."/>
        </authorList>
    </citation>
    <scope>NUCLEOTIDE SEQUENCE</scope>
</reference>
<dbReference type="InterPro" id="IPR002182">
    <property type="entry name" value="NB-ARC"/>
</dbReference>
<name>Q2QZP0_ORYSJ</name>
<gene>
    <name evidence="11" type="ordered locus">LOC_Os11g45330</name>
</gene>
<keyword evidence="5" id="KW-0611">Plant defense</keyword>